<keyword evidence="4" id="KW-1185">Reference proteome</keyword>
<reference evidence="2 4" key="1">
    <citation type="submission" date="2018-12" db="EMBL/GenBank/DDBJ databases">
        <title>Whole genome sequence of a Pandoraea apista isolate from a patient with cystic fibrosis.</title>
        <authorList>
            <person name="Kenna D.T."/>
            <person name="Turton J.F."/>
        </authorList>
    </citation>
    <scope>NUCLEOTIDE SEQUENCE [LARGE SCALE GENOMIC DNA]</scope>
    <source>
        <strain evidence="2 4">Pa13324</strain>
    </source>
</reference>
<dbReference type="Proteomes" id="UP000364291">
    <property type="component" value="Unassembled WGS sequence"/>
</dbReference>
<gene>
    <name evidence="2" type="ORF">EJE83_01450</name>
    <name evidence="3" type="ORF">PAP18089_04611</name>
</gene>
<dbReference type="OrthoDB" id="8683087at2"/>
<evidence type="ECO:0000313" key="4">
    <source>
        <dbReference type="Proteomes" id="UP000270216"/>
    </source>
</evidence>
<feature type="transmembrane region" description="Helical" evidence="1">
    <location>
        <begin position="89"/>
        <end position="110"/>
    </location>
</feature>
<dbReference type="Proteomes" id="UP000270216">
    <property type="component" value="Unassembled WGS sequence"/>
</dbReference>
<evidence type="ECO:0000313" key="2">
    <source>
        <dbReference type="EMBL" id="RSK86285.1"/>
    </source>
</evidence>
<reference evidence="3 5" key="2">
    <citation type="submission" date="2019-08" db="EMBL/GenBank/DDBJ databases">
        <authorList>
            <person name="Peeters C."/>
        </authorList>
    </citation>
    <scope>NUCLEOTIDE SEQUENCE [LARGE SCALE GENOMIC DNA]</scope>
    <source>
        <strain evidence="3 5">LMG 18089</strain>
    </source>
</reference>
<evidence type="ECO:0000313" key="3">
    <source>
        <dbReference type="EMBL" id="VVG73602.1"/>
    </source>
</evidence>
<dbReference type="InterPro" id="IPR021333">
    <property type="entry name" value="DUF2946"/>
</dbReference>
<dbReference type="EMBL" id="CABPSX010000012">
    <property type="protein sequence ID" value="VVG73602.1"/>
    <property type="molecule type" value="Genomic_DNA"/>
</dbReference>
<name>A0A5E5PAM5_9BURK</name>
<keyword evidence="1" id="KW-0812">Transmembrane</keyword>
<accession>A0A5E5PAM5</accession>
<dbReference type="AlphaFoldDB" id="A0A5E5PAM5"/>
<keyword evidence="1" id="KW-1133">Transmembrane helix</keyword>
<proteinExistence type="predicted"/>
<evidence type="ECO:0000313" key="5">
    <source>
        <dbReference type="Proteomes" id="UP000364291"/>
    </source>
</evidence>
<protein>
    <submittedName>
        <fullName evidence="2">DUF2946 domain-containing protein</fullName>
    </submittedName>
</protein>
<dbReference type="EMBL" id="RWHX01000002">
    <property type="protein sequence ID" value="RSK86285.1"/>
    <property type="molecule type" value="Genomic_DNA"/>
</dbReference>
<dbReference type="RefSeq" id="WP_042115943.1">
    <property type="nucleotide sequence ID" value="NZ_CABPSX010000012.1"/>
</dbReference>
<dbReference type="KEGG" id="papi:SG18_20065"/>
<sequence length="129" mass="13714">MTKRNQRRLTVWLGLVAMWLLVVAPLVSNVLLAARADGPHGPLCSATSQFENPNGRGVGEHSQHAVHGDACCYCHLLEHHAVVPGTPLAAIYLACIVVVLAVATFAQRFVPVGAFLSGRPRAPPLAFCA</sequence>
<feature type="transmembrane region" description="Helical" evidence="1">
    <location>
        <begin position="12"/>
        <end position="33"/>
    </location>
</feature>
<dbReference type="Pfam" id="PF11162">
    <property type="entry name" value="DUF2946"/>
    <property type="match status" value="1"/>
</dbReference>
<organism evidence="3 5">
    <name type="scientific">Pandoraea apista</name>
    <dbReference type="NCBI Taxonomy" id="93218"/>
    <lineage>
        <taxon>Bacteria</taxon>
        <taxon>Pseudomonadati</taxon>
        <taxon>Pseudomonadota</taxon>
        <taxon>Betaproteobacteria</taxon>
        <taxon>Burkholderiales</taxon>
        <taxon>Burkholderiaceae</taxon>
        <taxon>Pandoraea</taxon>
    </lineage>
</organism>
<evidence type="ECO:0000256" key="1">
    <source>
        <dbReference type="SAM" id="Phobius"/>
    </source>
</evidence>
<keyword evidence="1" id="KW-0472">Membrane</keyword>